<evidence type="ECO:0000256" key="1">
    <source>
        <dbReference type="SAM" id="MobiDB-lite"/>
    </source>
</evidence>
<dbReference type="Proteomes" id="UP000023152">
    <property type="component" value="Unassembled WGS sequence"/>
</dbReference>
<evidence type="ECO:0000256" key="2">
    <source>
        <dbReference type="SAM" id="Phobius"/>
    </source>
</evidence>
<proteinExistence type="predicted"/>
<accession>X6NM75</accession>
<feature type="transmembrane region" description="Helical" evidence="2">
    <location>
        <begin position="158"/>
        <end position="179"/>
    </location>
</feature>
<keyword evidence="2" id="KW-0812">Transmembrane</keyword>
<dbReference type="AlphaFoldDB" id="X6NM75"/>
<evidence type="ECO:0000313" key="4">
    <source>
        <dbReference type="Proteomes" id="UP000023152"/>
    </source>
</evidence>
<reference evidence="3 4" key="1">
    <citation type="journal article" date="2013" name="Curr. Biol.">
        <title>The Genome of the Foraminiferan Reticulomyxa filosa.</title>
        <authorList>
            <person name="Glockner G."/>
            <person name="Hulsmann N."/>
            <person name="Schleicher M."/>
            <person name="Noegel A.A."/>
            <person name="Eichinger L."/>
            <person name="Gallinger C."/>
            <person name="Pawlowski J."/>
            <person name="Sierra R."/>
            <person name="Euteneuer U."/>
            <person name="Pillet L."/>
            <person name="Moustafa A."/>
            <person name="Platzer M."/>
            <person name="Groth M."/>
            <person name="Szafranski K."/>
            <person name="Schliwa M."/>
        </authorList>
    </citation>
    <scope>NUCLEOTIDE SEQUENCE [LARGE SCALE GENOMIC DNA]</scope>
</reference>
<keyword evidence="2" id="KW-0472">Membrane</keyword>
<gene>
    <name evidence="3" type="ORF">RFI_10112</name>
</gene>
<protein>
    <submittedName>
        <fullName evidence="3">Uncharacterized protein</fullName>
    </submittedName>
</protein>
<name>X6NM75_RETFI</name>
<evidence type="ECO:0000313" key="3">
    <source>
        <dbReference type="EMBL" id="ETO27018.1"/>
    </source>
</evidence>
<feature type="compositionally biased region" description="Basic residues" evidence="1">
    <location>
        <begin position="67"/>
        <end position="87"/>
    </location>
</feature>
<keyword evidence="4" id="KW-1185">Reference proteome</keyword>
<keyword evidence="2" id="KW-1133">Transmembrane helix</keyword>
<feature type="region of interest" description="Disordered" evidence="1">
    <location>
        <begin position="67"/>
        <end position="88"/>
    </location>
</feature>
<organism evidence="3 4">
    <name type="scientific">Reticulomyxa filosa</name>
    <dbReference type="NCBI Taxonomy" id="46433"/>
    <lineage>
        <taxon>Eukaryota</taxon>
        <taxon>Sar</taxon>
        <taxon>Rhizaria</taxon>
        <taxon>Retaria</taxon>
        <taxon>Foraminifera</taxon>
        <taxon>Monothalamids</taxon>
        <taxon>Reticulomyxidae</taxon>
        <taxon>Reticulomyxa</taxon>
    </lineage>
</organism>
<sequence length="182" mass="21081">MFRHKLSLFFFLVIIFICFHFLIRKKKKTKVEKKSAFTVLWQISQAKRSSRLFFLLLAVGRISIKQGGKRGGKKKRKEKKKGKKKKERKNEKLRIILFLQVFFLNKKIELSIRLTGAKKKKKRQLHSGHIQGFCGQSSKGFTVCNRCKICPRILWARCLALLLVLLALTLALLVLILALGSL</sequence>
<dbReference type="EMBL" id="ASPP01007509">
    <property type="protein sequence ID" value="ETO27018.1"/>
    <property type="molecule type" value="Genomic_DNA"/>
</dbReference>
<comment type="caution">
    <text evidence="3">The sequence shown here is derived from an EMBL/GenBank/DDBJ whole genome shotgun (WGS) entry which is preliminary data.</text>
</comment>
<feature type="transmembrane region" description="Helical" evidence="2">
    <location>
        <begin position="6"/>
        <end position="23"/>
    </location>
</feature>